<comment type="caution">
    <text evidence="1">The sequence shown here is derived from an EMBL/GenBank/DDBJ whole genome shotgun (WGS) entry which is preliminary data.</text>
</comment>
<protein>
    <submittedName>
        <fullName evidence="1">10411_t:CDS:1</fullName>
    </submittedName>
</protein>
<dbReference type="EMBL" id="CAJVPW010022037">
    <property type="protein sequence ID" value="CAG8695873.1"/>
    <property type="molecule type" value="Genomic_DNA"/>
</dbReference>
<keyword evidence="2" id="KW-1185">Reference proteome</keyword>
<reference evidence="1" key="1">
    <citation type="submission" date="2021-06" db="EMBL/GenBank/DDBJ databases">
        <authorList>
            <person name="Kallberg Y."/>
            <person name="Tangrot J."/>
            <person name="Rosling A."/>
        </authorList>
    </citation>
    <scope>NUCLEOTIDE SEQUENCE</scope>
    <source>
        <strain evidence="1">28 12/20/2015</strain>
    </source>
</reference>
<evidence type="ECO:0000313" key="1">
    <source>
        <dbReference type="EMBL" id="CAG8695873.1"/>
    </source>
</evidence>
<evidence type="ECO:0000313" key="2">
    <source>
        <dbReference type="Proteomes" id="UP000789366"/>
    </source>
</evidence>
<proteinExistence type="predicted"/>
<dbReference type="Proteomes" id="UP000789366">
    <property type="component" value="Unassembled WGS sequence"/>
</dbReference>
<gene>
    <name evidence="1" type="ORF">SPELUC_LOCUS11011</name>
</gene>
<sequence>MLRILSKIIVEEQISCKANTLPKDIITQYLQDSENLKNLCLYDLVVKALTRNLHHKKQATLSNEVAKQSTIHTKLLVSSKSSSDEKDYASNASDASDISEVNLTATSI</sequence>
<accession>A0ACA9PAW8</accession>
<organism evidence="1 2">
    <name type="scientific">Cetraspora pellucida</name>
    <dbReference type="NCBI Taxonomy" id="1433469"/>
    <lineage>
        <taxon>Eukaryota</taxon>
        <taxon>Fungi</taxon>
        <taxon>Fungi incertae sedis</taxon>
        <taxon>Mucoromycota</taxon>
        <taxon>Glomeromycotina</taxon>
        <taxon>Glomeromycetes</taxon>
        <taxon>Diversisporales</taxon>
        <taxon>Gigasporaceae</taxon>
        <taxon>Cetraspora</taxon>
    </lineage>
</organism>
<name>A0ACA9PAW8_9GLOM</name>